<keyword evidence="13" id="KW-1185">Reference proteome</keyword>
<feature type="binding site" evidence="11">
    <location>
        <position position="305"/>
    </location>
    <ligand>
        <name>Mg(2+)</name>
        <dbReference type="ChEBI" id="CHEBI:18420"/>
    </ligand>
</feature>
<dbReference type="PIRSF" id="PIRSF006268">
    <property type="entry name" value="ApbE"/>
    <property type="match status" value="1"/>
</dbReference>
<evidence type="ECO:0000313" key="13">
    <source>
        <dbReference type="Proteomes" id="UP000306409"/>
    </source>
</evidence>
<evidence type="ECO:0000256" key="2">
    <source>
        <dbReference type="ARBA" id="ARBA00016337"/>
    </source>
</evidence>
<dbReference type="RefSeq" id="WP_137696743.1">
    <property type="nucleotide sequence ID" value="NZ_CP061336.1"/>
</dbReference>
<protein>
    <recommendedName>
        <fullName evidence="2 10">FAD:protein FMN transferase</fullName>
        <ecNumber evidence="1 10">2.7.1.180</ecNumber>
    </recommendedName>
    <alternativeName>
        <fullName evidence="8 10">Flavin transferase</fullName>
    </alternativeName>
</protein>
<evidence type="ECO:0000256" key="3">
    <source>
        <dbReference type="ARBA" id="ARBA00022630"/>
    </source>
</evidence>
<keyword evidence="4 10" id="KW-0808">Transferase</keyword>
<comment type="catalytic activity">
    <reaction evidence="9 10">
        <text>L-threonyl-[protein] + FAD = FMN-L-threonyl-[protein] + AMP + H(+)</text>
        <dbReference type="Rhea" id="RHEA:36847"/>
        <dbReference type="Rhea" id="RHEA-COMP:11060"/>
        <dbReference type="Rhea" id="RHEA-COMP:11061"/>
        <dbReference type="ChEBI" id="CHEBI:15378"/>
        <dbReference type="ChEBI" id="CHEBI:30013"/>
        <dbReference type="ChEBI" id="CHEBI:57692"/>
        <dbReference type="ChEBI" id="CHEBI:74257"/>
        <dbReference type="ChEBI" id="CHEBI:456215"/>
        <dbReference type="EC" id="2.7.1.180"/>
    </reaction>
</comment>
<accession>A0A4U7JL87</accession>
<dbReference type="InterPro" id="IPR024932">
    <property type="entry name" value="ApbE"/>
</dbReference>
<keyword evidence="5 10" id="KW-0479">Metal-binding</keyword>
<organism evidence="12 13">
    <name type="scientific">Ruminiclostridium herbifermentans</name>
    <dbReference type="NCBI Taxonomy" id="2488810"/>
    <lineage>
        <taxon>Bacteria</taxon>
        <taxon>Bacillati</taxon>
        <taxon>Bacillota</taxon>
        <taxon>Clostridia</taxon>
        <taxon>Eubacteriales</taxon>
        <taxon>Oscillospiraceae</taxon>
        <taxon>Ruminiclostridium</taxon>
    </lineage>
</organism>
<dbReference type="Pfam" id="PF02424">
    <property type="entry name" value="ApbE"/>
    <property type="match status" value="1"/>
</dbReference>
<evidence type="ECO:0000256" key="1">
    <source>
        <dbReference type="ARBA" id="ARBA00011955"/>
    </source>
</evidence>
<proteinExistence type="inferred from homology"/>
<sequence>MLKKIVTVIIAISFLINLTACGEKDKKRYEAEFLQLFDTMTKIVAYTESKEEFTKYSQLIYDNLKIYHQLYDIYNDYDGINNIKTINDNAGIKPVKVDKKIIDLLLYSKEWYLKTEGKINIAFGAVLKIWHKYRTEGVEDETKAAIPKMEELQEAANHTDINKIIIDEINSTVYLEDPQMSIDVGSIGKGYATEQVSQIAIKSGFTSGLISVGGNVRAIGNKGIDDKLWNLGIQNPDRESENNTISIVYVSDLSVVSSGDYERYYTVNGKRYHHIIDTDTLFPSEYFSEVTILCENSGMSDALSTAVFCMPIEKGLEFINSLPDTEALWVMKNGEIKYSEGFKKFTKEY</sequence>
<dbReference type="AlphaFoldDB" id="A0A4U7JL87"/>
<feature type="binding site" evidence="11">
    <location>
        <position position="301"/>
    </location>
    <ligand>
        <name>Mg(2+)</name>
        <dbReference type="ChEBI" id="CHEBI:18420"/>
    </ligand>
</feature>
<dbReference type="PANTHER" id="PTHR30040">
    <property type="entry name" value="THIAMINE BIOSYNTHESIS LIPOPROTEIN APBE"/>
    <property type="match status" value="1"/>
</dbReference>
<keyword evidence="3 10" id="KW-0285">Flavoprotein</keyword>
<evidence type="ECO:0000256" key="10">
    <source>
        <dbReference type="PIRNR" id="PIRNR006268"/>
    </source>
</evidence>
<name>A0A4U7JL87_9FIRM</name>
<comment type="similarity">
    <text evidence="10">Belongs to the ApbE family.</text>
</comment>
<comment type="cofactor">
    <cofactor evidence="11">
        <name>Mg(2+)</name>
        <dbReference type="ChEBI" id="CHEBI:18420"/>
    </cofactor>
    <cofactor evidence="11">
        <name>Mn(2+)</name>
        <dbReference type="ChEBI" id="CHEBI:29035"/>
    </cofactor>
    <text evidence="11">Magnesium. Can also use manganese.</text>
</comment>
<dbReference type="PANTHER" id="PTHR30040:SF2">
    <property type="entry name" value="FAD:PROTEIN FMN TRANSFERASE"/>
    <property type="match status" value="1"/>
</dbReference>
<feature type="binding site" evidence="11">
    <location>
        <position position="186"/>
    </location>
    <ligand>
        <name>Mg(2+)</name>
        <dbReference type="ChEBI" id="CHEBI:18420"/>
    </ligand>
</feature>
<evidence type="ECO:0000256" key="6">
    <source>
        <dbReference type="ARBA" id="ARBA00022827"/>
    </source>
</evidence>
<evidence type="ECO:0000313" key="12">
    <source>
        <dbReference type="EMBL" id="QNU65995.1"/>
    </source>
</evidence>
<evidence type="ECO:0000256" key="7">
    <source>
        <dbReference type="ARBA" id="ARBA00022842"/>
    </source>
</evidence>
<evidence type="ECO:0000256" key="9">
    <source>
        <dbReference type="ARBA" id="ARBA00048540"/>
    </source>
</evidence>
<dbReference type="Gene3D" id="3.10.520.10">
    <property type="entry name" value="ApbE-like domains"/>
    <property type="match status" value="1"/>
</dbReference>
<dbReference type="GO" id="GO:0046872">
    <property type="term" value="F:metal ion binding"/>
    <property type="evidence" value="ECO:0007669"/>
    <property type="project" value="UniProtKB-UniRule"/>
</dbReference>
<dbReference type="KEGG" id="rher:EHE19_014025"/>
<dbReference type="InterPro" id="IPR003374">
    <property type="entry name" value="ApbE-like_sf"/>
</dbReference>
<reference evidence="12 13" key="1">
    <citation type="submission" date="2020-09" db="EMBL/GenBank/DDBJ databases">
        <title>Characterization and genome sequencing of Ruminiclostridium sp. nov. MA18.</title>
        <authorList>
            <person name="Rettenmaier R."/>
            <person name="Kowollik M.-L."/>
            <person name="Liebl W."/>
            <person name="Zverlov V."/>
        </authorList>
    </citation>
    <scope>NUCLEOTIDE SEQUENCE [LARGE SCALE GENOMIC DNA]</scope>
    <source>
        <strain evidence="12 13">MA18</strain>
    </source>
</reference>
<keyword evidence="7 10" id="KW-0460">Magnesium</keyword>
<dbReference type="SUPFAM" id="SSF143631">
    <property type="entry name" value="ApbE-like"/>
    <property type="match status" value="1"/>
</dbReference>
<gene>
    <name evidence="12" type="ORF">EHE19_014025</name>
</gene>
<evidence type="ECO:0000256" key="4">
    <source>
        <dbReference type="ARBA" id="ARBA00022679"/>
    </source>
</evidence>
<dbReference type="OrthoDB" id="9778595at2"/>
<keyword evidence="6 10" id="KW-0274">FAD</keyword>
<dbReference type="EC" id="2.7.1.180" evidence="1 10"/>
<dbReference type="Proteomes" id="UP000306409">
    <property type="component" value="Chromosome"/>
</dbReference>
<dbReference type="EMBL" id="CP061336">
    <property type="protein sequence ID" value="QNU65995.1"/>
    <property type="molecule type" value="Genomic_DNA"/>
</dbReference>
<evidence type="ECO:0000256" key="8">
    <source>
        <dbReference type="ARBA" id="ARBA00031306"/>
    </source>
</evidence>
<evidence type="ECO:0000256" key="5">
    <source>
        <dbReference type="ARBA" id="ARBA00022723"/>
    </source>
</evidence>
<evidence type="ECO:0000256" key="11">
    <source>
        <dbReference type="PIRSR" id="PIRSR006268-2"/>
    </source>
</evidence>
<dbReference type="GO" id="GO:0016740">
    <property type="term" value="F:transferase activity"/>
    <property type="evidence" value="ECO:0007669"/>
    <property type="project" value="UniProtKB-UniRule"/>
</dbReference>